<feature type="transmembrane region" description="Helical" evidence="8">
    <location>
        <begin position="76"/>
        <end position="97"/>
    </location>
</feature>
<feature type="domain" description="Amino acid permease/ SLC12A" evidence="9">
    <location>
        <begin position="48"/>
        <end position="453"/>
    </location>
</feature>
<dbReference type="InterPro" id="IPR048753">
    <property type="entry name" value="CCC_C_1st_subdom"/>
</dbReference>
<feature type="domain" description="Prokaryotic cation-chloride cotransporter first C-terminal subdomain" evidence="11">
    <location>
        <begin position="498"/>
        <end position="625"/>
    </location>
</feature>
<dbReference type="FunFam" id="1.20.1740.10:FF:000013">
    <property type="entry name" value="Solute carrier family 12 member"/>
    <property type="match status" value="1"/>
</dbReference>
<comment type="similarity">
    <text evidence="2">Belongs to the SLC12A transporter family.</text>
</comment>
<evidence type="ECO:0000256" key="3">
    <source>
        <dbReference type="ARBA" id="ARBA00022448"/>
    </source>
</evidence>
<evidence type="ECO:0000313" key="13">
    <source>
        <dbReference type="Proteomes" id="UP000600774"/>
    </source>
</evidence>
<dbReference type="GO" id="GO:0016020">
    <property type="term" value="C:membrane"/>
    <property type="evidence" value="ECO:0007669"/>
    <property type="project" value="UniProtKB-SubCell"/>
</dbReference>
<evidence type="ECO:0000256" key="2">
    <source>
        <dbReference type="ARBA" id="ARBA00010593"/>
    </source>
</evidence>
<dbReference type="PANTHER" id="PTHR11827">
    <property type="entry name" value="SOLUTE CARRIER FAMILY 12, CATION COTRANSPORTERS"/>
    <property type="match status" value="1"/>
</dbReference>
<feature type="region of interest" description="Disordered" evidence="7">
    <location>
        <begin position="1"/>
        <end position="31"/>
    </location>
</feature>
<dbReference type="Pfam" id="PF00324">
    <property type="entry name" value="AA_permease"/>
    <property type="match status" value="1"/>
</dbReference>
<gene>
    <name evidence="12" type="ORF">HA338_09275</name>
</gene>
<proteinExistence type="inferred from homology"/>
<keyword evidence="4 8" id="KW-0812">Transmembrane</keyword>
<feature type="transmembrane region" description="Helical" evidence="8">
    <location>
        <begin position="304"/>
        <end position="326"/>
    </location>
</feature>
<dbReference type="SMR" id="A0A832VYW9"/>
<evidence type="ECO:0000256" key="7">
    <source>
        <dbReference type="SAM" id="MobiDB-lite"/>
    </source>
</evidence>
<dbReference type="PANTHER" id="PTHR11827:SF72">
    <property type="entry name" value="GH08340P"/>
    <property type="match status" value="1"/>
</dbReference>
<dbReference type="Gene3D" id="1.20.1740.10">
    <property type="entry name" value="Amino acid/polyamine transporter I"/>
    <property type="match status" value="1"/>
</dbReference>
<evidence type="ECO:0000259" key="10">
    <source>
        <dbReference type="Pfam" id="PF21554"/>
    </source>
</evidence>
<evidence type="ECO:0000256" key="1">
    <source>
        <dbReference type="ARBA" id="ARBA00004141"/>
    </source>
</evidence>
<feature type="transmembrane region" description="Helical" evidence="8">
    <location>
        <begin position="157"/>
        <end position="176"/>
    </location>
</feature>
<feature type="transmembrane region" description="Helical" evidence="8">
    <location>
        <begin position="41"/>
        <end position="64"/>
    </location>
</feature>
<evidence type="ECO:0000256" key="4">
    <source>
        <dbReference type="ARBA" id="ARBA00022692"/>
    </source>
</evidence>
<protein>
    <submittedName>
        <fullName evidence="12">Na-K-Cl cotransporter</fullName>
    </submittedName>
</protein>
<feature type="transmembrane region" description="Helical" evidence="8">
    <location>
        <begin position="438"/>
        <end position="454"/>
    </location>
</feature>
<dbReference type="Proteomes" id="UP000600774">
    <property type="component" value="Unassembled WGS sequence"/>
</dbReference>
<sequence length="758" mass="83016">MGGQKNLENEPFEAGEGEPLEAGEDTKSLQEQVEEQKAKPVLFGTFEGVFVPNLLTILGVIMYLREGWVVGNAGLLGAWLIILLSFAITTCTGLSLSSITTNIRIGAGGAFSIISQSLGLEVGGSIGIPLYLSQALAVSMYIFGIRAGWRWFFPEHPALYIDLAAFILLFVIAYISARLAFRIQYFILVVIVASLVSVFWTGFGDSMQGSVQLWGSFPGSPETGFVGIGFWEVFAVYFPAATGIMAGANMSGELKTPRKSIPLGTLSVIGISLCIYLALAYWFALSATPEELVSNYTIIFEKAAFGPIVVAGLLGATFSSALNSIVGAPRILQALGEHGILPKSEWFSQKTDRGEPRNAILFTGTIVLGAIMLRNLNSVAPLITMFFLITYSMINVVVFIEQNLKLVSFRPLFKIPLSVSFLGAAGSLFAMFIINPGFSLLAVVVVLLIHNYLLRKHLKAPFGDVRSGLFVTVAEWAAKKTNSLTSSSERTWKANLLVPVEDPRELMGTFDFLRDITYPKGSVKLLGLAGNTDKENLLSQLPSISEGFQEEGVFSSWTIIDTAEFEENLVVGMEALTGSFFRPSILFLRLPENRDRDEEIREIIRKASMYRMGVLLFSKHPQAGLGRQNLINLWIENRGLDWDISMELGNMDLALLIAYKLKSNWKASLSFMTFAPTAIQAQAAENFLQSLAELARIPNVKMQVLRENPIKSSKLPFASLHIFSLDPNPDLDLARHLMEKAGSSCIFALDSGEENALA</sequence>
<evidence type="ECO:0000313" key="12">
    <source>
        <dbReference type="EMBL" id="HIH94217.1"/>
    </source>
</evidence>
<comment type="caution">
    <text evidence="12">The sequence shown here is derived from an EMBL/GenBank/DDBJ whole genome shotgun (WGS) entry which is preliminary data.</text>
</comment>
<feature type="transmembrane region" description="Helical" evidence="8">
    <location>
        <begin position="118"/>
        <end position="145"/>
    </location>
</feature>
<evidence type="ECO:0000259" key="9">
    <source>
        <dbReference type="Pfam" id="PF00324"/>
    </source>
</evidence>
<dbReference type="InterPro" id="IPR004841">
    <property type="entry name" value="AA-permease/SLC12A_dom"/>
</dbReference>
<keyword evidence="5 8" id="KW-1133">Transmembrane helix</keyword>
<name>A0A832VYW9_9EURY</name>
<dbReference type="InterPro" id="IPR004842">
    <property type="entry name" value="SLC12A_fam"/>
</dbReference>
<evidence type="ECO:0000256" key="6">
    <source>
        <dbReference type="ARBA" id="ARBA00023136"/>
    </source>
</evidence>
<dbReference type="GO" id="GO:0015377">
    <property type="term" value="F:chloride:monoatomic cation symporter activity"/>
    <property type="evidence" value="ECO:0007669"/>
    <property type="project" value="InterPro"/>
</dbReference>
<keyword evidence="3" id="KW-0813">Transport</keyword>
<dbReference type="InterPro" id="IPR048752">
    <property type="entry name" value="CCC_C_2nd_subdom"/>
</dbReference>
<evidence type="ECO:0000256" key="8">
    <source>
        <dbReference type="SAM" id="Phobius"/>
    </source>
</evidence>
<dbReference type="AlphaFoldDB" id="A0A832VYW9"/>
<reference evidence="12" key="1">
    <citation type="journal article" date="2020" name="bioRxiv">
        <title>A rank-normalized archaeal taxonomy based on genome phylogeny resolves widespread incomplete and uneven classifications.</title>
        <authorList>
            <person name="Rinke C."/>
            <person name="Chuvochina M."/>
            <person name="Mussig A.J."/>
            <person name="Chaumeil P.-A."/>
            <person name="Waite D.W."/>
            <person name="Whitman W.B."/>
            <person name="Parks D.H."/>
            <person name="Hugenholtz P."/>
        </authorList>
    </citation>
    <scope>NUCLEOTIDE SEQUENCE</scope>
    <source>
        <strain evidence="12">UBA8876</strain>
    </source>
</reference>
<feature type="transmembrane region" description="Helical" evidence="8">
    <location>
        <begin position="382"/>
        <end position="400"/>
    </location>
</feature>
<comment type="subcellular location">
    <subcellularLocation>
        <location evidence="1">Membrane</location>
        <topology evidence="1">Multi-pass membrane protein</topology>
    </subcellularLocation>
</comment>
<evidence type="ECO:0000259" key="11">
    <source>
        <dbReference type="Pfam" id="PF21555"/>
    </source>
</evidence>
<dbReference type="EMBL" id="DUJU01000106">
    <property type="protein sequence ID" value="HIH94217.1"/>
    <property type="molecule type" value="Genomic_DNA"/>
</dbReference>
<accession>A0A832VYW9</accession>
<feature type="transmembrane region" description="Helical" evidence="8">
    <location>
        <begin position="183"/>
        <end position="203"/>
    </location>
</feature>
<dbReference type="Pfam" id="PF21554">
    <property type="entry name" value="CCC_C_2nd_pro"/>
    <property type="match status" value="1"/>
</dbReference>
<dbReference type="Pfam" id="PF21555">
    <property type="entry name" value="CCC_C_1st_pro"/>
    <property type="match status" value="1"/>
</dbReference>
<feature type="compositionally biased region" description="Acidic residues" evidence="7">
    <location>
        <begin position="10"/>
        <end position="23"/>
    </location>
</feature>
<keyword evidence="6 8" id="KW-0472">Membrane</keyword>
<evidence type="ECO:0000256" key="5">
    <source>
        <dbReference type="ARBA" id="ARBA00022989"/>
    </source>
</evidence>
<feature type="domain" description="Prokaryotic cation-chloride cotransporter second C-terminal subdomain" evidence="10">
    <location>
        <begin position="626"/>
        <end position="757"/>
    </location>
</feature>
<dbReference type="OMA" id="INLWIND"/>
<feature type="transmembrane region" description="Helical" evidence="8">
    <location>
        <begin position="223"/>
        <end position="248"/>
    </location>
</feature>
<organism evidence="12 13">
    <name type="scientific">Methanosarcina acetivorans</name>
    <dbReference type="NCBI Taxonomy" id="2214"/>
    <lineage>
        <taxon>Archaea</taxon>
        <taxon>Methanobacteriati</taxon>
        <taxon>Methanobacteriota</taxon>
        <taxon>Stenosarchaea group</taxon>
        <taxon>Methanomicrobia</taxon>
        <taxon>Methanosarcinales</taxon>
        <taxon>Methanosarcinaceae</taxon>
        <taxon>Methanosarcina</taxon>
    </lineage>
</organism>
<feature type="transmembrane region" description="Helical" evidence="8">
    <location>
        <begin position="260"/>
        <end position="284"/>
    </location>
</feature>